<gene>
    <name evidence="1" type="ORF">GMD11_01430</name>
    <name evidence="2" type="ORF">GMD18_01425</name>
</gene>
<evidence type="ECO:0000313" key="1">
    <source>
        <dbReference type="EMBL" id="MTT74929.1"/>
    </source>
</evidence>
<reference evidence="3 4" key="1">
    <citation type="journal article" date="2019" name="Nat. Med.">
        <title>A library of human gut bacterial isolates paired with longitudinal multiomics data enables mechanistic microbiome research.</title>
        <authorList>
            <person name="Poyet M."/>
            <person name="Groussin M."/>
            <person name="Gibbons S.M."/>
            <person name="Avila-Pacheco J."/>
            <person name="Jiang X."/>
            <person name="Kearney S.M."/>
            <person name="Perrotta A.R."/>
            <person name="Berdy B."/>
            <person name="Zhao S."/>
            <person name="Lieberman T.D."/>
            <person name="Swanson P.K."/>
            <person name="Smith M."/>
            <person name="Roesemann S."/>
            <person name="Alexander J.E."/>
            <person name="Rich S.A."/>
            <person name="Livny J."/>
            <person name="Vlamakis H."/>
            <person name="Clish C."/>
            <person name="Bullock K."/>
            <person name="Deik A."/>
            <person name="Scott J."/>
            <person name="Pierce K.A."/>
            <person name="Xavier R.J."/>
            <person name="Alm E.J."/>
        </authorList>
    </citation>
    <scope>NUCLEOTIDE SEQUENCE [LARGE SCALE GENOMIC DNA]</scope>
    <source>
        <strain evidence="1 4">BIOML-A13</strain>
        <strain evidence="2 3">BIOML-A3</strain>
    </source>
</reference>
<evidence type="ECO:0000313" key="2">
    <source>
        <dbReference type="EMBL" id="MTU03060.1"/>
    </source>
</evidence>
<sequence>MIKINVAEIKKRLVGKKDFSYELKPAELNITEADLPLTGTVTVKGTISNAGDVLLLEAMVEAMVNRTCGRCLKAFTGKSTAEVLEKFYPASAENIENDAFIYESDIVDLMEPIRESLLLAEPLQALCRIDCQGLCPVCGADRNKGDCGCDTTTVDPRLAALKQFIKN</sequence>
<dbReference type="Proteomes" id="UP000484547">
    <property type="component" value="Unassembled WGS sequence"/>
</dbReference>
<dbReference type="AlphaFoldDB" id="A0A7X3BUP2"/>
<evidence type="ECO:0000313" key="4">
    <source>
        <dbReference type="Proteomes" id="UP000484547"/>
    </source>
</evidence>
<dbReference type="EMBL" id="WNBW01000001">
    <property type="protein sequence ID" value="MTU03060.1"/>
    <property type="molecule type" value="Genomic_DNA"/>
</dbReference>
<name>A0A7X3BUP2_9FIRM</name>
<organism evidence="1 4">
    <name type="scientific">Phascolarctobacterium faecium</name>
    <dbReference type="NCBI Taxonomy" id="33025"/>
    <lineage>
        <taxon>Bacteria</taxon>
        <taxon>Bacillati</taxon>
        <taxon>Bacillota</taxon>
        <taxon>Negativicutes</taxon>
        <taxon>Acidaminococcales</taxon>
        <taxon>Acidaminococcaceae</taxon>
        <taxon>Phascolarctobacterium</taxon>
    </lineage>
</organism>
<evidence type="ECO:0000313" key="3">
    <source>
        <dbReference type="Proteomes" id="UP000443070"/>
    </source>
</evidence>
<dbReference type="Proteomes" id="UP000443070">
    <property type="component" value="Unassembled WGS sequence"/>
</dbReference>
<keyword evidence="3" id="KW-1185">Reference proteome</keyword>
<dbReference type="InterPro" id="IPR003772">
    <property type="entry name" value="YceD"/>
</dbReference>
<dbReference type="EMBL" id="WNBM01000001">
    <property type="protein sequence ID" value="MTT74929.1"/>
    <property type="molecule type" value="Genomic_DNA"/>
</dbReference>
<accession>A0A7X3BUP2</accession>
<comment type="caution">
    <text evidence="1">The sequence shown here is derived from an EMBL/GenBank/DDBJ whole genome shotgun (WGS) entry which is preliminary data.</text>
</comment>
<dbReference type="RefSeq" id="WP_155163482.1">
    <property type="nucleotide sequence ID" value="NZ_WNBG01000001.1"/>
</dbReference>
<protein>
    <submittedName>
        <fullName evidence="1">DUF177 domain-containing protein</fullName>
    </submittedName>
</protein>
<proteinExistence type="predicted"/>
<dbReference type="Pfam" id="PF02620">
    <property type="entry name" value="YceD"/>
    <property type="match status" value="1"/>
</dbReference>
<dbReference type="OrthoDB" id="9790372at2"/>